<dbReference type="SUPFAM" id="SSF54909">
    <property type="entry name" value="Dimeric alpha+beta barrel"/>
    <property type="match status" value="1"/>
</dbReference>
<organism evidence="2 3">
    <name type="scientific">Pseudorhizobium tarimense</name>
    <dbReference type="NCBI Taxonomy" id="1079109"/>
    <lineage>
        <taxon>Bacteria</taxon>
        <taxon>Pseudomonadati</taxon>
        <taxon>Pseudomonadota</taxon>
        <taxon>Alphaproteobacteria</taxon>
        <taxon>Hyphomicrobiales</taxon>
        <taxon>Rhizobiaceae</taxon>
        <taxon>Rhizobium/Agrobacterium group</taxon>
        <taxon>Pseudorhizobium</taxon>
    </lineage>
</organism>
<evidence type="ECO:0000313" key="2">
    <source>
        <dbReference type="EMBL" id="MET3588840.1"/>
    </source>
</evidence>
<evidence type="ECO:0000259" key="1">
    <source>
        <dbReference type="Pfam" id="PF07978"/>
    </source>
</evidence>
<reference evidence="2 3" key="1">
    <citation type="submission" date="2024-06" db="EMBL/GenBank/DDBJ databases">
        <title>Genomic Encyclopedia of Type Strains, Phase IV (KMG-IV): sequencing the most valuable type-strain genomes for metagenomic binning, comparative biology and taxonomic classification.</title>
        <authorList>
            <person name="Goeker M."/>
        </authorList>
    </citation>
    <scope>NUCLEOTIDE SEQUENCE [LARGE SCALE GENOMIC DNA]</scope>
    <source>
        <strain evidence="2 3">DSM 105042</strain>
    </source>
</reference>
<dbReference type="InterPro" id="IPR011008">
    <property type="entry name" value="Dimeric_a/b-barrel"/>
</dbReference>
<proteinExistence type="predicted"/>
<protein>
    <recommendedName>
        <fullName evidence="1">NIPSNAP domain-containing protein</fullName>
    </recommendedName>
</protein>
<dbReference type="InterPro" id="IPR012577">
    <property type="entry name" value="NIPSNAP"/>
</dbReference>
<keyword evidence="3" id="KW-1185">Reference proteome</keyword>
<sequence>MITCGLEYRIDWTKQAEFEAWCRMWLELIPEFGGVHHGHFLPSEGHSNVALGLFSFRSLAEYESYRIKAKSHPGALSADQYKAETGCVRSWDSRFFTPLFPSQNMPNWCLHTTGVSS</sequence>
<name>A0ABV2HE68_9HYPH</name>
<evidence type="ECO:0000313" key="3">
    <source>
        <dbReference type="Proteomes" id="UP001549031"/>
    </source>
</evidence>
<comment type="caution">
    <text evidence="2">The sequence shown here is derived from an EMBL/GenBank/DDBJ whole genome shotgun (WGS) entry which is preliminary data.</text>
</comment>
<feature type="domain" description="NIPSNAP" evidence="1">
    <location>
        <begin position="8"/>
        <end position="99"/>
    </location>
</feature>
<dbReference type="Pfam" id="PF07978">
    <property type="entry name" value="NIPSNAP"/>
    <property type="match status" value="1"/>
</dbReference>
<dbReference type="Proteomes" id="UP001549031">
    <property type="component" value="Unassembled WGS sequence"/>
</dbReference>
<dbReference type="RefSeq" id="WP_281433461.1">
    <property type="nucleotide sequence ID" value="NZ_JALJRA010000037.1"/>
</dbReference>
<dbReference type="EMBL" id="JBEPLJ010000037">
    <property type="protein sequence ID" value="MET3588840.1"/>
    <property type="molecule type" value="Genomic_DNA"/>
</dbReference>
<gene>
    <name evidence="2" type="ORF">ABID21_004980</name>
</gene>
<accession>A0ABV2HE68</accession>